<evidence type="ECO:0000313" key="1">
    <source>
        <dbReference type="EMBL" id="MBA4453079.1"/>
    </source>
</evidence>
<dbReference type="Proteomes" id="UP000559653">
    <property type="component" value="Unassembled WGS sequence"/>
</dbReference>
<gene>
    <name evidence="1" type="ORF">H2B03_07960</name>
</gene>
<dbReference type="EMBL" id="JACEMZ010000070">
    <property type="protein sequence ID" value="MBA4453079.1"/>
    <property type="molecule type" value="Genomic_DNA"/>
</dbReference>
<proteinExistence type="predicted"/>
<evidence type="ECO:0000313" key="2">
    <source>
        <dbReference type="Proteomes" id="UP000559653"/>
    </source>
</evidence>
<sequence length="175" mass="20018">MNHEVEVSNLMFNKTSDEQIDFKKYDINVDLEEESSNEGKTILKYSLDLTSNPKNSVINISGNTILSGEQEEIEDFLKQENEKTPEVVSLIYQELFPLMYIITKNMKIPAPSHTISQSQVMEKLNSNEQIDDNLQQRKEEFTKTKDENESASDVSESASEDNESKQSNPDEENNS</sequence>
<organism evidence="1 2">
    <name type="scientific">Candidatus Nitrosomaritimum aestuariumsis</name>
    <dbReference type="NCBI Taxonomy" id="3342354"/>
    <lineage>
        <taxon>Archaea</taxon>
        <taxon>Nitrososphaerota</taxon>
        <taxon>Nitrososphaeria</taxon>
        <taxon>Nitrosopumilales</taxon>
        <taxon>Nitrosopumilaceae</taxon>
        <taxon>Candidatus Nitrosomaritimum</taxon>
    </lineage>
</organism>
<comment type="caution">
    <text evidence="1">The sequence shown here is derived from an EMBL/GenBank/DDBJ whole genome shotgun (WGS) entry which is preliminary data.</text>
</comment>
<reference evidence="1 2" key="1">
    <citation type="journal article" date="2020" name="Appl. Environ. Microbiol.">
        <title>Genomic Characteristics of a Novel Species of Ammonia-Oxidizing Archaea from the Jiulong River Estuary.</title>
        <authorList>
            <person name="Zou D."/>
            <person name="Wan R."/>
            <person name="Han L."/>
            <person name="Xu M.N."/>
            <person name="Liu Y."/>
            <person name="Liu H."/>
            <person name="Kao S.J."/>
            <person name="Li M."/>
        </authorList>
    </citation>
    <scope>NUCLEOTIDE SEQUENCE [LARGE SCALE GENOMIC DNA]</scope>
    <source>
        <strain evidence="1">W1bin1</strain>
    </source>
</reference>
<name>A0AC60VZX8_9ARCH</name>
<accession>A0AC60VZX8</accession>
<protein>
    <submittedName>
        <fullName evidence="1">Uncharacterized protein</fullName>
    </submittedName>
</protein>